<protein>
    <submittedName>
        <fullName evidence="1">Uncharacterized protein</fullName>
    </submittedName>
</protein>
<evidence type="ECO:0000313" key="1">
    <source>
        <dbReference type="EMBL" id="PRQ35458.1"/>
    </source>
</evidence>
<dbReference type="EMBL" id="PDCK01000043">
    <property type="protein sequence ID" value="PRQ35458.1"/>
    <property type="molecule type" value="Genomic_DNA"/>
</dbReference>
<proteinExistence type="predicted"/>
<reference evidence="1 2" key="1">
    <citation type="journal article" date="2018" name="Nat. Genet.">
        <title>The Rosa genome provides new insights in the design of modern roses.</title>
        <authorList>
            <person name="Bendahmane M."/>
        </authorList>
    </citation>
    <scope>NUCLEOTIDE SEQUENCE [LARGE SCALE GENOMIC DNA]</scope>
    <source>
        <strain evidence="2">cv. Old Blush</strain>
    </source>
</reference>
<comment type="caution">
    <text evidence="1">The sequence shown here is derived from an EMBL/GenBank/DDBJ whole genome shotgun (WGS) entry which is preliminary data.</text>
</comment>
<keyword evidence="2" id="KW-1185">Reference proteome</keyword>
<dbReference type="Proteomes" id="UP000238479">
    <property type="component" value="Chromosome 5"/>
</dbReference>
<gene>
    <name evidence="1" type="ORF">RchiOBHm_Chr5g0080251</name>
</gene>
<sequence>MVFFLTAATRETNPTGATPSGYRSTTHDHRFLALVVTVTPVVFDCPCIGRGGRKVSEKV</sequence>
<dbReference type="AlphaFoldDB" id="A0A2P6QMR5"/>
<name>A0A2P6QMR5_ROSCH</name>
<dbReference type="Gramene" id="PRQ35458">
    <property type="protein sequence ID" value="PRQ35458"/>
    <property type="gene ID" value="RchiOBHm_Chr5g0080251"/>
</dbReference>
<evidence type="ECO:0000313" key="2">
    <source>
        <dbReference type="Proteomes" id="UP000238479"/>
    </source>
</evidence>
<organism evidence="1 2">
    <name type="scientific">Rosa chinensis</name>
    <name type="common">China rose</name>
    <dbReference type="NCBI Taxonomy" id="74649"/>
    <lineage>
        <taxon>Eukaryota</taxon>
        <taxon>Viridiplantae</taxon>
        <taxon>Streptophyta</taxon>
        <taxon>Embryophyta</taxon>
        <taxon>Tracheophyta</taxon>
        <taxon>Spermatophyta</taxon>
        <taxon>Magnoliopsida</taxon>
        <taxon>eudicotyledons</taxon>
        <taxon>Gunneridae</taxon>
        <taxon>Pentapetalae</taxon>
        <taxon>rosids</taxon>
        <taxon>fabids</taxon>
        <taxon>Rosales</taxon>
        <taxon>Rosaceae</taxon>
        <taxon>Rosoideae</taxon>
        <taxon>Rosoideae incertae sedis</taxon>
        <taxon>Rosa</taxon>
    </lineage>
</organism>
<accession>A0A2P6QMR5</accession>